<sequence>MMMQPSLPGQDMTLPVVVRSMTLLARDTLAVEFTPQDGVTLPPFDAGAHVDLLLPNGIRRSYSLCNAPGDTGRYVVGVKKADPSRGASSYIHDTLRVGQAMKISAPKNNFPLDESAAKSVLIAGGIGITPMMSMIDRMEATGADWTLYYSCRTRADAAFLDRLDLLDKARCVNLNFDGEPGGAMLNLAEIIGAEQGDGVHFYACGPAPMLDAFEAATAGLPEGHAHLERFGGEPLPVSDDALETFEVECMQSGLNLTITPETTILDALLDNGIDIPFSCMDGVCGSCRVGVVEGTPDHRDMVLSDGELAENKVMMVCCSGSRSPKLVLDI</sequence>
<evidence type="ECO:0000256" key="4">
    <source>
        <dbReference type="ARBA" id="ARBA00023002"/>
    </source>
</evidence>
<dbReference type="InterPro" id="IPR036010">
    <property type="entry name" value="2Fe-2S_ferredoxin-like_sf"/>
</dbReference>
<dbReference type="CDD" id="cd00207">
    <property type="entry name" value="fer2"/>
    <property type="match status" value="1"/>
</dbReference>
<evidence type="ECO:0000256" key="6">
    <source>
        <dbReference type="ARBA" id="ARBA00023014"/>
    </source>
</evidence>
<dbReference type="PANTHER" id="PTHR47354">
    <property type="entry name" value="NADH OXIDOREDUCTASE HCR"/>
    <property type="match status" value="1"/>
</dbReference>
<accession>A3VA32</accession>
<dbReference type="Gene3D" id="2.40.30.10">
    <property type="entry name" value="Translation factors"/>
    <property type="match status" value="1"/>
</dbReference>
<dbReference type="EMBL" id="AAMT01000001">
    <property type="protein sequence ID" value="EAQ14773.1"/>
    <property type="molecule type" value="Genomic_DNA"/>
</dbReference>
<dbReference type="PANTHER" id="PTHR47354:SF1">
    <property type="entry name" value="CARNITINE MONOOXYGENASE REDUCTASE SUBUNIT"/>
    <property type="match status" value="1"/>
</dbReference>
<organism evidence="9 10">
    <name type="scientific">Maritimibacter alkaliphilus HTCC2654</name>
    <dbReference type="NCBI Taxonomy" id="314271"/>
    <lineage>
        <taxon>Bacteria</taxon>
        <taxon>Pseudomonadati</taxon>
        <taxon>Pseudomonadota</taxon>
        <taxon>Alphaproteobacteria</taxon>
        <taxon>Rhodobacterales</taxon>
        <taxon>Roseobacteraceae</taxon>
        <taxon>Maritimibacter</taxon>
    </lineage>
</organism>
<keyword evidence="4" id="KW-0560">Oxidoreductase</keyword>
<dbReference type="SUPFAM" id="SSF52343">
    <property type="entry name" value="Ferredoxin reductase-like, C-terminal NADP-linked domain"/>
    <property type="match status" value="1"/>
</dbReference>
<dbReference type="Pfam" id="PF00111">
    <property type="entry name" value="Fer2"/>
    <property type="match status" value="1"/>
</dbReference>
<evidence type="ECO:0000259" key="8">
    <source>
        <dbReference type="PROSITE" id="PS51384"/>
    </source>
</evidence>
<evidence type="ECO:0000256" key="3">
    <source>
        <dbReference type="ARBA" id="ARBA00022723"/>
    </source>
</evidence>
<reference evidence="9 10" key="1">
    <citation type="journal article" date="2010" name="J. Bacteriol.">
        <title>Genome sequences of Pelagibaca bermudensis HTCC2601T and Maritimibacter alkaliphilus HTCC2654T, the type strains of two marine Roseobacter genera.</title>
        <authorList>
            <person name="Thrash J.C."/>
            <person name="Cho J.C."/>
            <person name="Ferriera S."/>
            <person name="Johnson J."/>
            <person name="Vergin K.L."/>
            <person name="Giovannoni S.J."/>
        </authorList>
    </citation>
    <scope>NUCLEOTIDE SEQUENCE [LARGE SCALE GENOMIC DNA]</scope>
    <source>
        <strain evidence="9 10">HTCC2654</strain>
    </source>
</reference>
<keyword evidence="5" id="KW-0408">Iron</keyword>
<dbReference type="SUPFAM" id="SSF54292">
    <property type="entry name" value="2Fe-2S ferredoxin-like"/>
    <property type="match status" value="1"/>
</dbReference>
<proteinExistence type="predicted"/>
<dbReference type="InterPro" id="IPR050415">
    <property type="entry name" value="MRET"/>
</dbReference>
<evidence type="ECO:0000256" key="2">
    <source>
        <dbReference type="ARBA" id="ARBA00022714"/>
    </source>
</evidence>
<dbReference type="AlphaFoldDB" id="A3VA32"/>
<evidence type="ECO:0000256" key="1">
    <source>
        <dbReference type="ARBA" id="ARBA00022630"/>
    </source>
</evidence>
<keyword evidence="6" id="KW-0411">Iron-sulfur</keyword>
<dbReference type="GO" id="GO:0016491">
    <property type="term" value="F:oxidoreductase activity"/>
    <property type="evidence" value="ECO:0007669"/>
    <property type="project" value="UniProtKB-KW"/>
</dbReference>
<name>A3VA32_9RHOB</name>
<dbReference type="PRINTS" id="PR00409">
    <property type="entry name" value="PHDIOXRDTASE"/>
</dbReference>
<protein>
    <submittedName>
        <fullName evidence="9">Ferredoxin:Oxidoreductase FAD/NAD(P)-binding:Oxidoreductase FAD-binding region protein</fullName>
    </submittedName>
</protein>
<evidence type="ECO:0000313" key="10">
    <source>
        <dbReference type="Proteomes" id="UP000002931"/>
    </source>
</evidence>
<feature type="domain" description="2Fe-2S ferredoxin-type" evidence="7">
    <location>
        <begin position="245"/>
        <end position="330"/>
    </location>
</feature>
<dbReference type="InterPro" id="IPR012675">
    <property type="entry name" value="Beta-grasp_dom_sf"/>
</dbReference>
<dbReference type="eggNOG" id="COG1018">
    <property type="taxonomic scope" value="Bacteria"/>
</dbReference>
<comment type="caution">
    <text evidence="9">The sequence shown here is derived from an EMBL/GenBank/DDBJ whole genome shotgun (WGS) entry which is preliminary data.</text>
</comment>
<dbReference type="GO" id="GO:0051537">
    <property type="term" value="F:2 iron, 2 sulfur cluster binding"/>
    <property type="evidence" value="ECO:0007669"/>
    <property type="project" value="UniProtKB-KW"/>
</dbReference>
<evidence type="ECO:0000256" key="5">
    <source>
        <dbReference type="ARBA" id="ARBA00023004"/>
    </source>
</evidence>
<gene>
    <name evidence="9" type="ORF">RB2654_19358</name>
</gene>
<dbReference type="InterPro" id="IPR006058">
    <property type="entry name" value="2Fe2S_fd_BS"/>
</dbReference>
<dbReference type="RefSeq" id="WP_008334638.1">
    <property type="nucleotide sequence ID" value="NZ_CH902578.1"/>
</dbReference>
<evidence type="ECO:0000313" key="9">
    <source>
        <dbReference type="EMBL" id="EAQ14773.1"/>
    </source>
</evidence>
<dbReference type="PROSITE" id="PS51085">
    <property type="entry name" value="2FE2S_FER_2"/>
    <property type="match status" value="1"/>
</dbReference>
<dbReference type="InterPro" id="IPR017938">
    <property type="entry name" value="Riboflavin_synthase-like_b-brl"/>
</dbReference>
<dbReference type="STRING" id="314271.RB2654_19358"/>
<keyword evidence="2" id="KW-0001">2Fe-2S</keyword>
<dbReference type="Gene3D" id="3.40.50.80">
    <property type="entry name" value="Nucleotide-binding domain of ferredoxin-NADP reductase (FNR) module"/>
    <property type="match status" value="1"/>
</dbReference>
<evidence type="ECO:0000259" key="7">
    <source>
        <dbReference type="PROSITE" id="PS51085"/>
    </source>
</evidence>
<dbReference type="InterPro" id="IPR039261">
    <property type="entry name" value="FNR_nucleotide-bd"/>
</dbReference>
<dbReference type="Proteomes" id="UP000002931">
    <property type="component" value="Unassembled WGS sequence"/>
</dbReference>
<dbReference type="PROSITE" id="PS51384">
    <property type="entry name" value="FAD_FR"/>
    <property type="match status" value="1"/>
</dbReference>
<feature type="domain" description="FAD-binding FR-type" evidence="8">
    <location>
        <begin position="11"/>
        <end position="113"/>
    </location>
</feature>
<dbReference type="CDD" id="cd06185">
    <property type="entry name" value="PDR_like"/>
    <property type="match status" value="1"/>
</dbReference>
<dbReference type="InterPro" id="IPR017927">
    <property type="entry name" value="FAD-bd_FR_type"/>
</dbReference>
<dbReference type="Gene3D" id="3.10.20.30">
    <property type="match status" value="1"/>
</dbReference>
<keyword evidence="10" id="KW-1185">Reference proteome</keyword>
<dbReference type="InterPro" id="IPR001041">
    <property type="entry name" value="2Fe-2S_ferredoxin-type"/>
</dbReference>
<keyword evidence="3" id="KW-0479">Metal-binding</keyword>
<keyword evidence="1" id="KW-0285">Flavoprotein</keyword>
<dbReference type="Pfam" id="PF00175">
    <property type="entry name" value="NAD_binding_1"/>
    <property type="match status" value="1"/>
</dbReference>
<dbReference type="InterPro" id="IPR001433">
    <property type="entry name" value="OxRdtase_FAD/NAD-bd"/>
</dbReference>
<dbReference type="GO" id="GO:0046872">
    <property type="term" value="F:metal ion binding"/>
    <property type="evidence" value="ECO:0007669"/>
    <property type="project" value="UniProtKB-KW"/>
</dbReference>
<dbReference type="SUPFAM" id="SSF63380">
    <property type="entry name" value="Riboflavin synthase domain-like"/>
    <property type="match status" value="1"/>
</dbReference>
<dbReference type="PROSITE" id="PS00197">
    <property type="entry name" value="2FE2S_FER_1"/>
    <property type="match status" value="1"/>
</dbReference>
<dbReference type="HOGENOM" id="CLU_003827_17_0_5"/>